<dbReference type="GO" id="GO:0000160">
    <property type="term" value="P:phosphorelay signal transduction system"/>
    <property type="evidence" value="ECO:0007669"/>
    <property type="project" value="InterPro"/>
</dbReference>
<feature type="repeat" description="TPR" evidence="2">
    <location>
        <begin position="236"/>
        <end position="269"/>
    </location>
</feature>
<dbReference type="SUPFAM" id="SSF48452">
    <property type="entry name" value="TPR-like"/>
    <property type="match status" value="1"/>
</dbReference>
<dbReference type="AlphaFoldDB" id="A0A318H6I0"/>
<evidence type="ECO:0000256" key="2">
    <source>
        <dbReference type="PROSITE-ProRule" id="PRU00339"/>
    </source>
</evidence>
<dbReference type="SMART" id="SM00448">
    <property type="entry name" value="REC"/>
    <property type="match status" value="1"/>
</dbReference>
<accession>A0A318H6I0</accession>
<dbReference type="Pfam" id="PF13432">
    <property type="entry name" value="TPR_16"/>
    <property type="match status" value="1"/>
</dbReference>
<evidence type="ECO:0000259" key="3">
    <source>
        <dbReference type="PROSITE" id="PS50110"/>
    </source>
</evidence>
<comment type="caution">
    <text evidence="1">Lacks conserved residue(s) required for the propagation of feature annotation.</text>
</comment>
<keyword evidence="2" id="KW-0802">TPR repeat</keyword>
<dbReference type="SMART" id="SM00028">
    <property type="entry name" value="TPR"/>
    <property type="match status" value="2"/>
</dbReference>
<reference evidence="4 5" key="1">
    <citation type="submission" date="2018-05" db="EMBL/GenBank/DDBJ databases">
        <title>Genomic Encyclopedia of Type Strains, Phase IV (KMG-IV): sequencing the most valuable type-strain genomes for metagenomic binning, comparative biology and taxonomic classification.</title>
        <authorList>
            <person name="Goeker M."/>
        </authorList>
    </citation>
    <scope>NUCLEOTIDE SEQUENCE [LARGE SCALE GENOMIC DNA]</scope>
    <source>
        <strain evidence="4 5">DSM 566</strain>
    </source>
</reference>
<dbReference type="InterPro" id="IPR001789">
    <property type="entry name" value="Sig_transdc_resp-reg_receiver"/>
</dbReference>
<dbReference type="PROSITE" id="PS50110">
    <property type="entry name" value="RESPONSE_REGULATORY"/>
    <property type="match status" value="1"/>
</dbReference>
<protein>
    <submittedName>
        <fullName evidence="4">Tetratricopeptide repeat protein</fullName>
    </submittedName>
</protein>
<keyword evidence="5" id="KW-1185">Reference proteome</keyword>
<dbReference type="PROSITE" id="PS50005">
    <property type="entry name" value="TPR"/>
    <property type="match status" value="1"/>
</dbReference>
<comment type="caution">
    <text evidence="4">The sequence shown here is derived from an EMBL/GenBank/DDBJ whole genome shotgun (WGS) entry which is preliminary data.</text>
</comment>
<dbReference type="RefSeq" id="WP_110401244.1">
    <property type="nucleotide sequence ID" value="NZ_QJJS01000011.1"/>
</dbReference>
<dbReference type="InterPro" id="IPR011990">
    <property type="entry name" value="TPR-like_helical_dom_sf"/>
</dbReference>
<dbReference type="OrthoDB" id="7298659at2"/>
<evidence type="ECO:0000313" key="4">
    <source>
        <dbReference type="EMBL" id="PXW95006.1"/>
    </source>
</evidence>
<dbReference type="InterPro" id="IPR011006">
    <property type="entry name" value="CheY-like_superfamily"/>
</dbReference>
<dbReference type="Gene3D" id="3.40.50.2300">
    <property type="match status" value="1"/>
</dbReference>
<name>A0A318H6I0_9BURK</name>
<dbReference type="InterPro" id="IPR019734">
    <property type="entry name" value="TPR_rpt"/>
</dbReference>
<feature type="domain" description="Response regulatory" evidence="3">
    <location>
        <begin position="12"/>
        <end position="132"/>
    </location>
</feature>
<proteinExistence type="predicted"/>
<evidence type="ECO:0000313" key="5">
    <source>
        <dbReference type="Proteomes" id="UP000247811"/>
    </source>
</evidence>
<dbReference type="Pfam" id="PF00072">
    <property type="entry name" value="Response_reg"/>
    <property type="match status" value="1"/>
</dbReference>
<evidence type="ECO:0000256" key="1">
    <source>
        <dbReference type="PROSITE-ProRule" id="PRU00169"/>
    </source>
</evidence>
<dbReference type="Proteomes" id="UP000247811">
    <property type="component" value="Unassembled WGS sequence"/>
</dbReference>
<dbReference type="SUPFAM" id="SSF52172">
    <property type="entry name" value="CheY-like"/>
    <property type="match status" value="1"/>
</dbReference>
<gene>
    <name evidence="4" type="ORF">C7444_11190</name>
</gene>
<dbReference type="EMBL" id="QJJS01000011">
    <property type="protein sequence ID" value="PXW95006.1"/>
    <property type="molecule type" value="Genomic_DNA"/>
</dbReference>
<dbReference type="Gene3D" id="1.25.40.10">
    <property type="entry name" value="Tetratricopeptide repeat domain"/>
    <property type="match status" value="1"/>
</dbReference>
<organism evidence="4 5">
    <name type="scientific">Sphaerotilus hippei</name>
    <dbReference type="NCBI Taxonomy" id="744406"/>
    <lineage>
        <taxon>Bacteria</taxon>
        <taxon>Pseudomonadati</taxon>
        <taxon>Pseudomonadota</taxon>
        <taxon>Betaproteobacteria</taxon>
        <taxon>Burkholderiales</taxon>
        <taxon>Sphaerotilaceae</taxon>
        <taxon>Sphaerotilus</taxon>
    </lineage>
</organism>
<sequence>MQPLDPMIHECRALIVDGNATSRSTLIGMVRDFGVGTVVQTSRPVDARRILENRTFDIVLCEQHFEGEAQGGQELLDDLRRAQLLPFATVFVMVTGEASYAKVAEAAESALDSYLLKPHNAQMLGTRLVQARHRKVVLGDIFTAIEENRFEDAASLCLERFARRGEYWLYAARMGAELMLRIGKHDAARQLYEAVRATRALPWAKLGIARAEVESGALLQARRTLESLIADNPAYADAYDVMGRVQVENGDITGALETYRRACEITPSSVSRLQKQGMLAFYGGNFEEAERCFDRATSIGISSKMFDPQTLVLLSMVKFDRGDSRGVVRCHENLGHFVEKQPDNQRLQRFLRIVTILRTMQERQVAKVVQMIKDAVAEHVEPSFDFEAASNLMALLTRIARTEIQLPDAEIWVEQLALRFCISKASTDLLAAAAHGSAGSDRIIRETHTKVLGMAEQALTHSVKGSPSVAVATLIKQGEKTLNAKLIELSLMVLNRHRDRIDLFEPMQAGASALRDRYCAQGTRLNLNEGGRSAGGMALRA</sequence>